<proteinExistence type="inferred from homology"/>
<dbReference type="PANTHER" id="PTHR30572">
    <property type="entry name" value="MEMBRANE COMPONENT OF TRANSPORTER-RELATED"/>
    <property type="match status" value="1"/>
</dbReference>
<feature type="domain" description="ABC3 transporter permease C-terminal" evidence="8">
    <location>
        <begin position="237"/>
        <end position="355"/>
    </location>
</feature>
<feature type="domain" description="MacB-like periplasmic core" evidence="9">
    <location>
        <begin position="21"/>
        <end position="173"/>
    </location>
</feature>
<evidence type="ECO:0000256" key="1">
    <source>
        <dbReference type="ARBA" id="ARBA00004651"/>
    </source>
</evidence>
<feature type="transmembrane region" description="Helical" evidence="7">
    <location>
        <begin position="325"/>
        <end position="350"/>
    </location>
</feature>
<comment type="caution">
    <text evidence="10">The sequence shown here is derived from an EMBL/GenBank/DDBJ whole genome shotgun (WGS) entry which is preliminary data.</text>
</comment>
<evidence type="ECO:0000256" key="4">
    <source>
        <dbReference type="ARBA" id="ARBA00022989"/>
    </source>
</evidence>
<keyword evidence="4 7" id="KW-1133">Transmembrane helix</keyword>
<comment type="similarity">
    <text evidence="6">Belongs to the ABC-4 integral membrane protein family.</text>
</comment>
<feature type="transmembrane region" description="Helical" evidence="7">
    <location>
        <begin position="715"/>
        <end position="739"/>
    </location>
</feature>
<evidence type="ECO:0000256" key="6">
    <source>
        <dbReference type="ARBA" id="ARBA00038076"/>
    </source>
</evidence>
<evidence type="ECO:0000256" key="3">
    <source>
        <dbReference type="ARBA" id="ARBA00022692"/>
    </source>
</evidence>
<dbReference type="Proteomes" id="UP000680670">
    <property type="component" value="Unassembled WGS sequence"/>
</dbReference>
<evidence type="ECO:0000256" key="5">
    <source>
        <dbReference type="ARBA" id="ARBA00023136"/>
    </source>
</evidence>
<keyword evidence="5 7" id="KW-0472">Membrane</keyword>
<dbReference type="Pfam" id="PF12704">
    <property type="entry name" value="MacB_PCD"/>
    <property type="match status" value="1"/>
</dbReference>
<keyword evidence="2" id="KW-1003">Cell membrane</keyword>
<dbReference type="EMBL" id="BORJ01000002">
    <property type="protein sequence ID" value="GIN95087.1"/>
    <property type="molecule type" value="Genomic_DNA"/>
</dbReference>
<reference evidence="10 11" key="1">
    <citation type="submission" date="2021-03" db="EMBL/GenBank/DDBJ databases">
        <title>Antimicrobial resistance genes in bacteria isolated from Japanese honey, and their potential for conferring macrolide and lincosamide resistance in the American foulbrood pathogen Paenibacillus larvae.</title>
        <authorList>
            <person name="Okamoto M."/>
            <person name="Kumagai M."/>
            <person name="Kanamori H."/>
            <person name="Takamatsu D."/>
        </authorList>
    </citation>
    <scope>NUCLEOTIDE SEQUENCE [LARGE SCALE GENOMIC DNA]</scope>
    <source>
        <strain evidence="10 11">J6TS1</strain>
    </source>
</reference>
<protein>
    <submittedName>
        <fullName evidence="10">ABC transporter permease</fullName>
    </submittedName>
</protein>
<feature type="transmembrane region" description="Helical" evidence="7">
    <location>
        <begin position="759"/>
        <end position="781"/>
    </location>
</feature>
<dbReference type="Pfam" id="PF02687">
    <property type="entry name" value="FtsX"/>
    <property type="match status" value="2"/>
</dbReference>
<feature type="transmembrane region" description="Helical" evidence="7">
    <location>
        <begin position="400"/>
        <end position="423"/>
    </location>
</feature>
<accession>A0ABQ4KSR9</accession>
<evidence type="ECO:0000256" key="2">
    <source>
        <dbReference type="ARBA" id="ARBA00022475"/>
    </source>
</evidence>
<evidence type="ECO:0000259" key="8">
    <source>
        <dbReference type="Pfam" id="PF02687"/>
    </source>
</evidence>
<feature type="transmembrane region" description="Helical" evidence="7">
    <location>
        <begin position="231"/>
        <end position="258"/>
    </location>
</feature>
<gene>
    <name evidence="10" type="ORF">J6TS1_09570</name>
</gene>
<dbReference type="PANTHER" id="PTHR30572:SF4">
    <property type="entry name" value="ABC TRANSPORTER PERMEASE YTRF"/>
    <property type="match status" value="1"/>
</dbReference>
<dbReference type="InterPro" id="IPR003838">
    <property type="entry name" value="ABC3_permease_C"/>
</dbReference>
<dbReference type="InterPro" id="IPR025857">
    <property type="entry name" value="MacB_PCD"/>
</dbReference>
<evidence type="ECO:0000313" key="10">
    <source>
        <dbReference type="EMBL" id="GIN95087.1"/>
    </source>
</evidence>
<evidence type="ECO:0000313" key="11">
    <source>
        <dbReference type="Proteomes" id="UP000680670"/>
    </source>
</evidence>
<keyword evidence="11" id="KW-1185">Reference proteome</keyword>
<organism evidence="10 11">
    <name type="scientific">Siminovitchia terrae</name>
    <name type="common">Bacillus terrae</name>
    <dbReference type="NCBI Taxonomy" id="1914933"/>
    <lineage>
        <taxon>Bacteria</taxon>
        <taxon>Bacillati</taxon>
        <taxon>Bacillota</taxon>
        <taxon>Bacilli</taxon>
        <taxon>Bacillales</taxon>
        <taxon>Bacillaceae</taxon>
        <taxon>Siminovitchia</taxon>
    </lineage>
</organism>
<feature type="transmembrane region" description="Helical" evidence="7">
    <location>
        <begin position="278"/>
        <end position="305"/>
    </location>
</feature>
<feature type="transmembrane region" description="Helical" evidence="7">
    <location>
        <begin position="667"/>
        <end position="694"/>
    </location>
</feature>
<name>A0ABQ4KSR9_SIMTE</name>
<dbReference type="RefSeq" id="WP_212953308.1">
    <property type="nucleotide sequence ID" value="NZ_BORJ01000002.1"/>
</dbReference>
<evidence type="ECO:0000256" key="7">
    <source>
        <dbReference type="SAM" id="Phobius"/>
    </source>
</evidence>
<feature type="transmembrane region" description="Helical" evidence="7">
    <location>
        <begin position="20"/>
        <end position="41"/>
    </location>
</feature>
<evidence type="ECO:0000259" key="9">
    <source>
        <dbReference type="Pfam" id="PF12704"/>
    </source>
</evidence>
<feature type="transmembrane region" description="Helical" evidence="7">
    <location>
        <begin position="455"/>
        <end position="473"/>
    </location>
</feature>
<feature type="transmembrane region" description="Helical" evidence="7">
    <location>
        <begin position="375"/>
        <end position="394"/>
    </location>
</feature>
<comment type="subcellular location">
    <subcellularLocation>
        <location evidence="1">Cell membrane</location>
        <topology evidence="1">Multi-pass membrane protein</topology>
    </subcellularLocation>
</comment>
<dbReference type="InterPro" id="IPR050250">
    <property type="entry name" value="Macrolide_Exporter_MacB"/>
</dbReference>
<keyword evidence="3 7" id="KW-0812">Transmembrane</keyword>
<sequence>MFNLRTIALKLFRAGKTQVITSVITVAIAIALVVMICTYGFSAKAKLDADIYELYGDSDIEFGFDMEVESYLDAELLDKVENLAEIKSVAPVLLDPMVYLEGVDVHLLGVNNDQLTKSRFHFSQDIHHNEIIVSDRLLQTLEKSTGDQLSIENRKFTIVDTLPVEEFNIAYISHPDMKAMYPHMGEGKFALVQTIPDFEEMVGTTIAKMDERLRVDLLNESEFVQENIESLLVFIIVLTLFVLLITGTLLLSNFRIIFTKLQTQFMRLRAIGATMKQIAIIVFTQLTAIIVIGIVMGTFIGITMMKFGLNTVIQLLDLPPIETTIPLMTVGGIALSSFLVLQLFVVWQVWKCSKILPMQMKQQEKRAVWTKTKSLISGGIAIVAILLLLIGYQVNGPIQSLIGTAVLTALLIYLLPYAFQLLLKHSLLLSRKILGKNMYLALQQLMPQIRKNKSAILTVISLMVILVFCTATMKSIASSGENFIEEQFQTEVYGTYDLADITGKQTLEMLADIKSLEGVQNVYANSEILSLEIDLSDKITYADIRATNFSQLEETTLTMGAIVKASFAKKYQIKIGDQLPILDSIYNKKYESIVVHAISNDENLFRYNDIIVDWSSPIANLLALDEVFVDADNTDILQPIINKRPALHFTTKTAALKEEEKMYQQRFALITGTLVILMMVSTFGVLQTLSNTILQRKRDYRIKRLLGLTENGMMFVIMLQSLTFILYGVISGLTFGIFFTKLFWLALDPTTHTLVDMVAILFTASIILLLTLISFSVQGYIMSRRPLQPLSED</sequence>
<feature type="domain" description="ABC3 transporter permease C-terminal" evidence="8">
    <location>
        <begin position="674"/>
        <end position="783"/>
    </location>
</feature>